<feature type="domain" description="FAD-binding FR-type" evidence="4">
    <location>
        <begin position="472"/>
        <end position="578"/>
    </location>
</feature>
<dbReference type="Proteomes" id="UP000199086">
    <property type="component" value="Unassembled WGS sequence"/>
</dbReference>
<dbReference type="GO" id="GO:0005506">
    <property type="term" value="F:iron ion binding"/>
    <property type="evidence" value="ECO:0007669"/>
    <property type="project" value="InterPro"/>
</dbReference>
<sequence>MNAPYETDTVVREGAVGQGSAAPGRCPVAHGFDALGDDYFRDPALAFKAVRDEAPIFWYPYLNSWVVTRKADVEEVLSDWQVFHNGHKGESIEVPAQFHDVFPQELIASILIGSDPPRHTLARSVAQRGFTKDRMDALQPEIEARAHRIIDRIEHLGESNLMQSYCLELTTQTFMALTRLPAEDEDMMRQLRDDLFMILGSALEPMKEPQRSEVWGRYVAAQLHLRDIVRERRAEPGTDLISVMASACAADGTPLLSIEQIAVHIGEFAGAATDTTAQAMANAVLFLDANPEALAQAKADPRLWAQVFDETVRRRPSGTSTRWARQDVRLGDVEIRKGDAVWLALSSANTDETYYDHPFDFDIHREPLGDHLAFTKGRHTCLGQPLARVQGTTGLKVLYERLPSLRPAADIPLDFVPLALLPIRRTLPVLWDTTDARAAVAEAPSAAAPQAQLRPDSATGPGGAAAPADQERTPLDLVVVARREESEGVISLELEAPDGAELPAWSPGAHVDVEIGDIVGDGIGRQYSLCSDPADRRRWRLGVLREADSRGGSTHLHDTLRVGDHLPISRPRNNFPFLEAKHYLFIAGGIGITPLLPMIRAAHSRGADWHLLYGGRNRASMAYLDELARYGHRVVVAPQDEAGLLDLASVLGRPQDDVLVYACGPEPLLQAIEGSMVEWPESALHLERFRPVEHQGTGPDEAFTVEFADSGHTAEVPADRTILQVAEEFGINVFSSCREGTCGTCETPILEGRADHRDSLLSPRERAAQDAMMICVSRAEAGCPSLRLAL</sequence>
<dbReference type="GO" id="GO:0004497">
    <property type="term" value="F:monooxygenase activity"/>
    <property type="evidence" value="ECO:0007669"/>
    <property type="project" value="InterPro"/>
</dbReference>
<dbReference type="RefSeq" id="WP_092612924.1">
    <property type="nucleotide sequence ID" value="NZ_FMYF01000012.1"/>
</dbReference>
<dbReference type="InterPro" id="IPR017927">
    <property type="entry name" value="FAD-bd_FR_type"/>
</dbReference>
<gene>
    <name evidence="5" type="ORF">GA0111570_11210</name>
</gene>
<dbReference type="SUPFAM" id="SSF63380">
    <property type="entry name" value="Riboflavin synthase domain-like"/>
    <property type="match status" value="1"/>
</dbReference>
<dbReference type="InterPro" id="IPR001433">
    <property type="entry name" value="OxRdtase_FAD/NAD-bd"/>
</dbReference>
<protein>
    <submittedName>
        <fullName evidence="5">Cytochrome P450</fullName>
    </submittedName>
</protein>
<dbReference type="InterPro" id="IPR036396">
    <property type="entry name" value="Cyt_P450_sf"/>
</dbReference>
<dbReference type="GO" id="GO:0020037">
    <property type="term" value="F:heme binding"/>
    <property type="evidence" value="ECO:0007669"/>
    <property type="project" value="InterPro"/>
</dbReference>
<dbReference type="Gene3D" id="2.40.30.10">
    <property type="entry name" value="Translation factors"/>
    <property type="match status" value="1"/>
</dbReference>
<dbReference type="CDD" id="cd00207">
    <property type="entry name" value="fer2"/>
    <property type="match status" value="1"/>
</dbReference>
<name>A0A1G6HQ03_9ACTN</name>
<dbReference type="InterPro" id="IPR002397">
    <property type="entry name" value="Cyt_P450_B"/>
</dbReference>
<dbReference type="Pfam" id="PF00111">
    <property type="entry name" value="Fer2"/>
    <property type="match status" value="1"/>
</dbReference>
<dbReference type="SUPFAM" id="SSF54292">
    <property type="entry name" value="2Fe-2S ferredoxin-like"/>
    <property type="match status" value="1"/>
</dbReference>
<evidence type="ECO:0000259" key="4">
    <source>
        <dbReference type="PROSITE" id="PS51384"/>
    </source>
</evidence>
<dbReference type="InterPro" id="IPR012675">
    <property type="entry name" value="Beta-grasp_dom_sf"/>
</dbReference>
<dbReference type="CDD" id="cd06185">
    <property type="entry name" value="PDR_like"/>
    <property type="match status" value="1"/>
</dbReference>
<evidence type="ECO:0000256" key="1">
    <source>
        <dbReference type="ARBA" id="ARBA00010617"/>
    </source>
</evidence>
<feature type="region of interest" description="Disordered" evidence="2">
    <location>
        <begin position="441"/>
        <end position="471"/>
    </location>
</feature>
<dbReference type="EMBL" id="FMYF01000012">
    <property type="protein sequence ID" value="SDB96274.1"/>
    <property type="molecule type" value="Genomic_DNA"/>
</dbReference>
<dbReference type="PRINTS" id="PR00359">
    <property type="entry name" value="BP450"/>
</dbReference>
<dbReference type="Gene3D" id="1.10.630.10">
    <property type="entry name" value="Cytochrome P450"/>
    <property type="match status" value="1"/>
</dbReference>
<dbReference type="InterPro" id="IPR006058">
    <property type="entry name" value="2Fe2S_fd_BS"/>
</dbReference>
<dbReference type="STRING" id="1577474.GA0111570_11210"/>
<feature type="domain" description="2Fe-2S ferredoxin-type" evidence="3">
    <location>
        <begin position="701"/>
        <end position="790"/>
    </location>
</feature>
<accession>A0A1G6HQ03</accession>
<keyword evidence="6" id="KW-1185">Reference proteome</keyword>
<dbReference type="AlphaFoldDB" id="A0A1G6HQ03"/>
<dbReference type="Gene3D" id="3.10.20.30">
    <property type="match status" value="1"/>
</dbReference>
<dbReference type="PANTHER" id="PTHR46696">
    <property type="entry name" value="P450, PUTATIVE (EUROFUNG)-RELATED"/>
    <property type="match status" value="1"/>
</dbReference>
<dbReference type="PROSITE" id="PS51384">
    <property type="entry name" value="FAD_FR"/>
    <property type="match status" value="1"/>
</dbReference>
<dbReference type="PROSITE" id="PS00197">
    <property type="entry name" value="2FE2S_FER_1"/>
    <property type="match status" value="1"/>
</dbReference>
<dbReference type="InterPro" id="IPR036010">
    <property type="entry name" value="2Fe-2S_ferredoxin-like_sf"/>
</dbReference>
<dbReference type="InterPro" id="IPR039261">
    <property type="entry name" value="FNR_nucleotide-bd"/>
</dbReference>
<dbReference type="Pfam" id="PF00067">
    <property type="entry name" value="p450"/>
    <property type="match status" value="1"/>
</dbReference>
<reference evidence="5 6" key="1">
    <citation type="submission" date="2016-06" db="EMBL/GenBank/DDBJ databases">
        <authorList>
            <person name="Olsen C.W."/>
            <person name="Carey S."/>
            <person name="Hinshaw L."/>
            <person name="Karasin A.I."/>
        </authorList>
    </citation>
    <scope>NUCLEOTIDE SEQUENCE [LARGE SCALE GENOMIC DNA]</scope>
    <source>
        <strain evidence="5 6">LZ-22</strain>
    </source>
</reference>
<evidence type="ECO:0000259" key="3">
    <source>
        <dbReference type="PROSITE" id="PS51085"/>
    </source>
</evidence>
<dbReference type="InterPro" id="IPR017938">
    <property type="entry name" value="Riboflavin_synthase-like_b-brl"/>
</dbReference>
<dbReference type="InterPro" id="IPR001128">
    <property type="entry name" value="Cyt_P450"/>
</dbReference>
<dbReference type="InterPro" id="IPR001041">
    <property type="entry name" value="2Fe-2S_ferredoxin-type"/>
</dbReference>
<comment type="similarity">
    <text evidence="1">Belongs to the cytochrome P450 family.</text>
</comment>
<dbReference type="GO" id="GO:0051537">
    <property type="term" value="F:2 iron, 2 sulfur cluster binding"/>
    <property type="evidence" value="ECO:0007669"/>
    <property type="project" value="InterPro"/>
</dbReference>
<dbReference type="GO" id="GO:0016705">
    <property type="term" value="F:oxidoreductase activity, acting on paired donors, with incorporation or reduction of molecular oxygen"/>
    <property type="evidence" value="ECO:0007669"/>
    <property type="project" value="InterPro"/>
</dbReference>
<evidence type="ECO:0000256" key="2">
    <source>
        <dbReference type="SAM" id="MobiDB-lite"/>
    </source>
</evidence>
<evidence type="ECO:0000313" key="5">
    <source>
        <dbReference type="EMBL" id="SDB96274.1"/>
    </source>
</evidence>
<dbReference type="SUPFAM" id="SSF52343">
    <property type="entry name" value="Ferredoxin reductase-like, C-terminal NADP-linked domain"/>
    <property type="match status" value="1"/>
</dbReference>
<dbReference type="PROSITE" id="PS51085">
    <property type="entry name" value="2FE2S_FER_2"/>
    <property type="match status" value="1"/>
</dbReference>
<dbReference type="SUPFAM" id="SSF48264">
    <property type="entry name" value="Cytochrome P450"/>
    <property type="match status" value="1"/>
</dbReference>
<dbReference type="OrthoDB" id="3807506at2"/>
<dbReference type="Pfam" id="PF00175">
    <property type="entry name" value="NAD_binding_1"/>
    <property type="match status" value="1"/>
</dbReference>
<proteinExistence type="inferred from homology"/>
<feature type="compositionally biased region" description="Low complexity" evidence="2">
    <location>
        <begin position="441"/>
        <end position="451"/>
    </location>
</feature>
<evidence type="ECO:0000313" key="6">
    <source>
        <dbReference type="Proteomes" id="UP000199086"/>
    </source>
</evidence>
<dbReference type="PANTHER" id="PTHR46696:SF1">
    <property type="entry name" value="CYTOCHROME P450 YJIB-RELATED"/>
    <property type="match status" value="1"/>
</dbReference>
<dbReference type="Gene3D" id="3.40.50.80">
    <property type="entry name" value="Nucleotide-binding domain of ferredoxin-NADP reductase (FNR) module"/>
    <property type="match status" value="1"/>
</dbReference>
<organism evidence="5 6">
    <name type="scientific">Raineyella antarctica</name>
    <dbReference type="NCBI Taxonomy" id="1577474"/>
    <lineage>
        <taxon>Bacteria</taxon>
        <taxon>Bacillati</taxon>
        <taxon>Actinomycetota</taxon>
        <taxon>Actinomycetes</taxon>
        <taxon>Propionibacteriales</taxon>
        <taxon>Propionibacteriaceae</taxon>
        <taxon>Raineyella</taxon>
    </lineage>
</organism>